<proteinExistence type="predicted"/>
<feature type="region of interest" description="Disordered" evidence="1">
    <location>
        <begin position="1"/>
        <end position="55"/>
    </location>
</feature>
<evidence type="ECO:0000313" key="3">
    <source>
        <dbReference type="Proteomes" id="UP001190700"/>
    </source>
</evidence>
<dbReference type="Proteomes" id="UP001190700">
    <property type="component" value="Unassembled WGS sequence"/>
</dbReference>
<feature type="non-terminal residue" evidence="2">
    <location>
        <position position="1"/>
    </location>
</feature>
<feature type="compositionally biased region" description="Low complexity" evidence="1">
    <location>
        <begin position="74"/>
        <end position="85"/>
    </location>
</feature>
<feature type="compositionally biased region" description="Low complexity" evidence="1">
    <location>
        <begin position="20"/>
        <end position="31"/>
    </location>
</feature>
<accession>A0AAE0L5V7</accession>
<feature type="region of interest" description="Disordered" evidence="1">
    <location>
        <begin position="74"/>
        <end position="100"/>
    </location>
</feature>
<protein>
    <submittedName>
        <fullName evidence="2">Uncharacterized protein</fullName>
    </submittedName>
</protein>
<gene>
    <name evidence="2" type="ORF">CYMTET_18448</name>
</gene>
<comment type="caution">
    <text evidence="2">The sequence shown here is derived from an EMBL/GenBank/DDBJ whole genome shotgun (WGS) entry which is preliminary data.</text>
</comment>
<dbReference type="AlphaFoldDB" id="A0AAE0L5V7"/>
<sequence>QAGPARLAGRGGVSSVAMRGAPAGSAGASLSKQTTMHGGGAVRLQPGSRGASGLGSLGSLGGLGGILGGGALGFGASSGSRGSGRTPTFGSARIPARKTS</sequence>
<evidence type="ECO:0000256" key="1">
    <source>
        <dbReference type="SAM" id="MobiDB-lite"/>
    </source>
</evidence>
<name>A0AAE0L5V7_9CHLO</name>
<evidence type="ECO:0000313" key="2">
    <source>
        <dbReference type="EMBL" id="KAK3273301.1"/>
    </source>
</evidence>
<dbReference type="EMBL" id="LGRX02008550">
    <property type="protein sequence ID" value="KAK3273301.1"/>
    <property type="molecule type" value="Genomic_DNA"/>
</dbReference>
<reference evidence="2 3" key="1">
    <citation type="journal article" date="2015" name="Genome Biol. Evol.">
        <title>Comparative Genomics of a Bacterivorous Green Alga Reveals Evolutionary Causalities and Consequences of Phago-Mixotrophic Mode of Nutrition.</title>
        <authorList>
            <person name="Burns J.A."/>
            <person name="Paasch A."/>
            <person name="Narechania A."/>
            <person name="Kim E."/>
        </authorList>
    </citation>
    <scope>NUCLEOTIDE SEQUENCE [LARGE SCALE GENOMIC DNA]</scope>
    <source>
        <strain evidence="2 3">PLY_AMNH</strain>
    </source>
</reference>
<keyword evidence="3" id="KW-1185">Reference proteome</keyword>
<organism evidence="2 3">
    <name type="scientific">Cymbomonas tetramitiformis</name>
    <dbReference type="NCBI Taxonomy" id="36881"/>
    <lineage>
        <taxon>Eukaryota</taxon>
        <taxon>Viridiplantae</taxon>
        <taxon>Chlorophyta</taxon>
        <taxon>Pyramimonadophyceae</taxon>
        <taxon>Pyramimonadales</taxon>
        <taxon>Pyramimonadaceae</taxon>
        <taxon>Cymbomonas</taxon>
    </lineage>
</organism>